<reference evidence="4" key="1">
    <citation type="journal article" date="2019" name="Int. J. Syst. Evol. Microbiol.">
        <title>The Global Catalogue of Microorganisms (GCM) 10K type strain sequencing project: providing services to taxonomists for standard genome sequencing and annotation.</title>
        <authorList>
            <consortium name="The Broad Institute Genomics Platform"/>
            <consortium name="The Broad Institute Genome Sequencing Center for Infectious Disease"/>
            <person name="Wu L."/>
            <person name="Ma J."/>
        </authorList>
    </citation>
    <scope>NUCLEOTIDE SEQUENCE [LARGE SCALE GENOMIC DNA]</scope>
    <source>
        <strain evidence="4">CCUG 50349</strain>
    </source>
</reference>
<accession>A0ABV9P3L7</accession>
<comment type="caution">
    <text evidence="3">The sequence shown here is derived from an EMBL/GenBank/DDBJ whole genome shotgun (WGS) entry which is preliminary data.</text>
</comment>
<keyword evidence="1" id="KW-0597">Phosphoprotein</keyword>
<evidence type="ECO:0000313" key="4">
    <source>
        <dbReference type="Proteomes" id="UP001595885"/>
    </source>
</evidence>
<dbReference type="SUPFAM" id="SSF52172">
    <property type="entry name" value="CheY-like"/>
    <property type="match status" value="1"/>
</dbReference>
<dbReference type="Proteomes" id="UP001595885">
    <property type="component" value="Unassembled WGS sequence"/>
</dbReference>
<dbReference type="SMART" id="SM00448">
    <property type="entry name" value="REC"/>
    <property type="match status" value="1"/>
</dbReference>
<evidence type="ECO:0000313" key="3">
    <source>
        <dbReference type="EMBL" id="MFC4740198.1"/>
    </source>
</evidence>
<proteinExistence type="predicted"/>
<dbReference type="PROSITE" id="PS50110">
    <property type="entry name" value="RESPONSE_REGULATORY"/>
    <property type="match status" value="1"/>
</dbReference>
<dbReference type="Gene3D" id="3.40.50.2300">
    <property type="match status" value="1"/>
</dbReference>
<sequence length="130" mass="14672">MKKNSVWIIDDDMIFKIIAQKIIQKSENLETLSTFSNGQEALAALESAVTNNEKLPDIILLDIEMPLMDGWEFICQIKPFASILKEKKIRIYILSSSIAIEDKLKAQSNSNISGYLTKPITLEDLVKIIS</sequence>
<feature type="modified residue" description="4-aspartylphosphate" evidence="1">
    <location>
        <position position="62"/>
    </location>
</feature>
<dbReference type="Pfam" id="PF00072">
    <property type="entry name" value="Response_reg"/>
    <property type="match status" value="1"/>
</dbReference>
<evidence type="ECO:0000256" key="1">
    <source>
        <dbReference type="PROSITE-ProRule" id="PRU00169"/>
    </source>
</evidence>
<evidence type="ECO:0000259" key="2">
    <source>
        <dbReference type="PROSITE" id="PS50110"/>
    </source>
</evidence>
<dbReference type="InterPro" id="IPR011006">
    <property type="entry name" value="CheY-like_superfamily"/>
</dbReference>
<dbReference type="EMBL" id="JBHSGW010000025">
    <property type="protein sequence ID" value="MFC4740198.1"/>
    <property type="molecule type" value="Genomic_DNA"/>
</dbReference>
<dbReference type="CDD" id="cd17546">
    <property type="entry name" value="REC_hyHK_CKI1_RcsC-like"/>
    <property type="match status" value="1"/>
</dbReference>
<name>A0ABV9P3L7_9FLAO</name>
<gene>
    <name evidence="3" type="ORF">ACFO3U_09365</name>
</gene>
<dbReference type="InterPro" id="IPR052893">
    <property type="entry name" value="TCS_response_regulator"/>
</dbReference>
<keyword evidence="4" id="KW-1185">Reference proteome</keyword>
<feature type="domain" description="Response regulatory" evidence="2">
    <location>
        <begin position="5"/>
        <end position="130"/>
    </location>
</feature>
<dbReference type="RefSeq" id="WP_379741084.1">
    <property type="nucleotide sequence ID" value="NZ_JBHSGW010000025.1"/>
</dbReference>
<organism evidence="3 4">
    <name type="scientific">Flavobacterium ponti</name>
    <dbReference type="NCBI Taxonomy" id="665133"/>
    <lineage>
        <taxon>Bacteria</taxon>
        <taxon>Pseudomonadati</taxon>
        <taxon>Bacteroidota</taxon>
        <taxon>Flavobacteriia</taxon>
        <taxon>Flavobacteriales</taxon>
        <taxon>Flavobacteriaceae</taxon>
        <taxon>Flavobacterium</taxon>
    </lineage>
</organism>
<dbReference type="InterPro" id="IPR001789">
    <property type="entry name" value="Sig_transdc_resp-reg_receiver"/>
</dbReference>
<dbReference type="PANTHER" id="PTHR44520">
    <property type="entry name" value="RESPONSE REGULATOR RCP1-RELATED"/>
    <property type="match status" value="1"/>
</dbReference>
<dbReference type="PANTHER" id="PTHR44520:SF2">
    <property type="entry name" value="RESPONSE REGULATOR RCP1"/>
    <property type="match status" value="1"/>
</dbReference>
<protein>
    <submittedName>
        <fullName evidence="3">Response regulator</fullName>
    </submittedName>
</protein>